<dbReference type="EMBL" id="AP025739">
    <property type="protein sequence ID" value="BDI31066.1"/>
    <property type="molecule type" value="Genomic_DNA"/>
</dbReference>
<dbReference type="OrthoDB" id="9785372at2"/>
<dbReference type="SUPFAM" id="SSF51735">
    <property type="entry name" value="NAD(P)-binding Rossmann-fold domains"/>
    <property type="match status" value="1"/>
</dbReference>
<name>A0A402CSJ9_9BACT</name>
<dbReference type="GO" id="GO:0016646">
    <property type="term" value="F:oxidoreductase activity, acting on the CH-NH group of donors, NAD or NADP as acceptor"/>
    <property type="evidence" value="ECO:0007669"/>
    <property type="project" value="TreeGrafter"/>
</dbReference>
<dbReference type="AlphaFoldDB" id="A0A402CSJ9"/>
<gene>
    <name evidence="2" type="ORF">CCAX7_31170</name>
</gene>
<dbReference type="RefSeq" id="WP_119320362.1">
    <property type="nucleotide sequence ID" value="NZ_AP025739.1"/>
</dbReference>
<keyword evidence="3" id="KW-1185">Reference proteome</keyword>
<dbReference type="PANTHER" id="PTHR43355">
    <property type="entry name" value="FLAVIN REDUCTASE (NADPH)"/>
    <property type="match status" value="1"/>
</dbReference>
<dbReference type="InterPro" id="IPR051606">
    <property type="entry name" value="Polyketide_Oxido-like"/>
</dbReference>
<feature type="domain" description="NAD(P)-binding" evidence="1">
    <location>
        <begin position="7"/>
        <end position="200"/>
    </location>
</feature>
<evidence type="ECO:0000313" key="3">
    <source>
        <dbReference type="Proteomes" id="UP000287394"/>
    </source>
</evidence>
<evidence type="ECO:0000313" key="2">
    <source>
        <dbReference type="EMBL" id="BDI31066.1"/>
    </source>
</evidence>
<dbReference type="Pfam" id="PF13460">
    <property type="entry name" value="NAD_binding_10"/>
    <property type="match status" value="1"/>
</dbReference>
<dbReference type="FunCoup" id="A0A402CSJ9">
    <property type="interactions" value="67"/>
</dbReference>
<proteinExistence type="predicted"/>
<protein>
    <submittedName>
        <fullName evidence="2">3-beta hydroxysteroid dehydrogenase</fullName>
    </submittedName>
</protein>
<evidence type="ECO:0000259" key="1">
    <source>
        <dbReference type="Pfam" id="PF13460"/>
    </source>
</evidence>
<dbReference type="KEGG" id="ccot:CCAX7_31170"/>
<dbReference type="PANTHER" id="PTHR43355:SF2">
    <property type="entry name" value="FLAVIN REDUCTASE (NADPH)"/>
    <property type="match status" value="1"/>
</dbReference>
<dbReference type="InterPro" id="IPR016040">
    <property type="entry name" value="NAD(P)-bd_dom"/>
</dbReference>
<dbReference type="Proteomes" id="UP000287394">
    <property type="component" value="Chromosome"/>
</dbReference>
<sequence length="212" mass="22162">MKIALYGATGMIGQRILREALNRGHYVTAIVRNPAKLTETHNHLTVVTGDILNADSIAETVKGANAVVSAYGPSGAADSTVVDAAHALIAGLTKAHVKRLIVVGGAGSLEVAPGVQLIDTPDFPESYKAAASAARDALGVYKAEAKALDWTYISPAAMIAPGKRTNTFRLGGDQLVVDAEGNSRISAEDFAVAIVDELDAPKHIKQRFTAAY</sequence>
<dbReference type="Gene3D" id="3.40.50.720">
    <property type="entry name" value="NAD(P)-binding Rossmann-like Domain"/>
    <property type="match status" value="1"/>
</dbReference>
<organism evidence="2 3">
    <name type="scientific">Capsulimonas corticalis</name>
    <dbReference type="NCBI Taxonomy" id="2219043"/>
    <lineage>
        <taxon>Bacteria</taxon>
        <taxon>Bacillati</taxon>
        <taxon>Armatimonadota</taxon>
        <taxon>Armatimonadia</taxon>
        <taxon>Capsulimonadales</taxon>
        <taxon>Capsulimonadaceae</taxon>
        <taxon>Capsulimonas</taxon>
    </lineage>
</organism>
<dbReference type="CDD" id="cd05244">
    <property type="entry name" value="BVR-B_like_SDR_a"/>
    <property type="match status" value="1"/>
</dbReference>
<accession>A0A402CSJ9</accession>
<dbReference type="InterPro" id="IPR036291">
    <property type="entry name" value="NAD(P)-bd_dom_sf"/>
</dbReference>
<reference evidence="2 3" key="1">
    <citation type="journal article" date="2019" name="Int. J. Syst. Evol. Microbiol.">
        <title>Capsulimonas corticalis gen. nov., sp. nov., an aerobic capsulated bacterium, of a novel bacterial order, Capsulimonadales ord. nov., of the class Armatimonadia of the phylum Armatimonadetes.</title>
        <authorList>
            <person name="Li J."/>
            <person name="Kudo C."/>
            <person name="Tonouchi A."/>
        </authorList>
    </citation>
    <scope>NUCLEOTIDE SEQUENCE [LARGE SCALE GENOMIC DNA]</scope>
    <source>
        <strain evidence="2 3">AX-7</strain>
    </source>
</reference>